<comment type="catalytic activity">
    <reaction evidence="11">
        <text>K(+)(in) = K(+)(out)</text>
        <dbReference type="Rhea" id="RHEA:29463"/>
        <dbReference type="ChEBI" id="CHEBI:29103"/>
    </reaction>
</comment>
<keyword evidence="5 12" id="KW-0851">Voltage-gated channel</keyword>
<proteinExistence type="inferred from homology"/>
<dbReference type="GO" id="GO:0005886">
    <property type="term" value="C:plasma membrane"/>
    <property type="evidence" value="ECO:0007669"/>
    <property type="project" value="TreeGrafter"/>
</dbReference>
<dbReference type="OrthoDB" id="273257at2759"/>
<dbReference type="InterPro" id="IPR013518">
    <property type="entry name" value="K_chnl_inward-rec_Kir_cyto"/>
</dbReference>
<dbReference type="PANTHER" id="PTHR11767:SF102">
    <property type="entry name" value="INWARDLY RECTIFYING POTASSIUM CHANNEL 1, ISOFORM F"/>
    <property type="match status" value="1"/>
</dbReference>
<dbReference type="Proteomes" id="UP000678499">
    <property type="component" value="Unassembled WGS sequence"/>
</dbReference>
<keyword evidence="9 13" id="KW-0472">Membrane</keyword>
<evidence type="ECO:0000256" key="4">
    <source>
        <dbReference type="ARBA" id="ARBA00022692"/>
    </source>
</evidence>
<dbReference type="EMBL" id="CAJPEX010000255">
    <property type="protein sequence ID" value="CAG0914643.1"/>
    <property type="molecule type" value="Genomic_DNA"/>
</dbReference>
<sequence length="400" mass="46111">MPYPEMVFVDPALPSHGRNMFAVMRHLMASENMETVRDPQEECVVPRMIRKRVILKNGRANTIQLNVENQPSKYMADLFTTLVEAQWRWTLLSFSLSFIVSWLLFASIWWLIVYSHGDLDPDHLPDAQADSNWTPCVWNIKSFMSCFLFSIEVQHTIGFGGRMTSEECPEAVFIMCAQSIVGVMIQAFMVGVIFAKLSRPEKRARTLLFSKRAVICQRDGYLTLQVRVGDMRKSQIIETHVRALVIRKRVTPEGEELPFEQKEISFGIDEGEDRVLFIWPTTLSHRIDEQSPFYDMSASDLLRAKFELVIILEGIVESTSSSIQARTSYLPQEIFWGHRFPSLISFDRMAGTYSVDYSRFHETMSFDTPLCSMKDLDFFKSKNRIVAKADTLTNDPSKHR</sequence>
<dbReference type="SUPFAM" id="SSF81324">
    <property type="entry name" value="Voltage-gated potassium channels"/>
    <property type="match status" value="1"/>
</dbReference>
<dbReference type="InterPro" id="IPR014756">
    <property type="entry name" value="Ig_E-set"/>
</dbReference>
<evidence type="ECO:0000256" key="9">
    <source>
        <dbReference type="ARBA" id="ARBA00023136"/>
    </source>
</evidence>
<evidence type="ECO:0000256" key="8">
    <source>
        <dbReference type="ARBA" id="ARBA00023065"/>
    </source>
</evidence>
<protein>
    <submittedName>
        <fullName evidence="16">Uncharacterized protein</fullName>
    </submittedName>
</protein>
<dbReference type="InterPro" id="IPR040445">
    <property type="entry name" value="Kir_TM"/>
</dbReference>
<dbReference type="Pfam" id="PF01007">
    <property type="entry name" value="IRK"/>
    <property type="match status" value="1"/>
</dbReference>
<keyword evidence="2 12" id="KW-0813">Transport</keyword>
<evidence type="ECO:0000259" key="15">
    <source>
        <dbReference type="Pfam" id="PF17655"/>
    </source>
</evidence>
<evidence type="ECO:0000256" key="7">
    <source>
        <dbReference type="ARBA" id="ARBA00022989"/>
    </source>
</evidence>
<evidence type="ECO:0000256" key="11">
    <source>
        <dbReference type="ARBA" id="ARBA00034430"/>
    </source>
</evidence>
<reference evidence="16" key="1">
    <citation type="submission" date="2020-11" db="EMBL/GenBank/DDBJ databases">
        <authorList>
            <person name="Tran Van P."/>
        </authorList>
    </citation>
    <scope>NUCLEOTIDE SEQUENCE</scope>
</reference>
<keyword evidence="3 12" id="KW-0633">Potassium transport</keyword>
<evidence type="ECO:0000256" key="5">
    <source>
        <dbReference type="ARBA" id="ARBA00022882"/>
    </source>
</evidence>
<keyword evidence="10 12" id="KW-0407">Ion channel</keyword>
<dbReference type="GO" id="GO:0005242">
    <property type="term" value="F:inward rectifier potassium channel activity"/>
    <property type="evidence" value="ECO:0007669"/>
    <property type="project" value="InterPro"/>
</dbReference>
<evidence type="ECO:0000256" key="13">
    <source>
        <dbReference type="SAM" id="Phobius"/>
    </source>
</evidence>
<keyword evidence="4 12" id="KW-0812">Transmembrane</keyword>
<feature type="transmembrane region" description="Helical" evidence="13">
    <location>
        <begin position="89"/>
        <end position="112"/>
    </location>
</feature>
<accession>A0A7R9BIA9</accession>
<dbReference type="Pfam" id="PF17655">
    <property type="entry name" value="IRK_C"/>
    <property type="match status" value="1"/>
</dbReference>
<evidence type="ECO:0000259" key="14">
    <source>
        <dbReference type="Pfam" id="PF01007"/>
    </source>
</evidence>
<gene>
    <name evidence="16" type="ORF">NMOB1V02_LOCUS2322</name>
</gene>
<keyword evidence="17" id="KW-1185">Reference proteome</keyword>
<dbReference type="Gene3D" id="2.60.40.1400">
    <property type="entry name" value="G protein-activated inward rectifier potassium channel 1"/>
    <property type="match status" value="1"/>
</dbReference>
<evidence type="ECO:0000256" key="2">
    <source>
        <dbReference type="ARBA" id="ARBA00022448"/>
    </source>
</evidence>
<feature type="domain" description="Inward rectifier potassium channel C-terminal" evidence="15">
    <location>
        <begin position="207"/>
        <end position="378"/>
    </location>
</feature>
<organism evidence="16">
    <name type="scientific">Notodromas monacha</name>
    <dbReference type="NCBI Taxonomy" id="399045"/>
    <lineage>
        <taxon>Eukaryota</taxon>
        <taxon>Metazoa</taxon>
        <taxon>Ecdysozoa</taxon>
        <taxon>Arthropoda</taxon>
        <taxon>Crustacea</taxon>
        <taxon>Oligostraca</taxon>
        <taxon>Ostracoda</taxon>
        <taxon>Podocopa</taxon>
        <taxon>Podocopida</taxon>
        <taxon>Cypridocopina</taxon>
        <taxon>Cypridoidea</taxon>
        <taxon>Cyprididae</taxon>
        <taxon>Notodromas</taxon>
    </lineage>
</organism>
<dbReference type="InterPro" id="IPR016449">
    <property type="entry name" value="K_chnl_inward-rec_Kir"/>
</dbReference>
<keyword evidence="6 12" id="KW-0630">Potassium</keyword>
<keyword evidence="7 13" id="KW-1133">Transmembrane helix</keyword>
<dbReference type="PRINTS" id="PR01320">
    <property type="entry name" value="KIRCHANNEL"/>
</dbReference>
<dbReference type="PANTHER" id="PTHR11767">
    <property type="entry name" value="INWARD RECTIFIER POTASSIUM CHANNEL"/>
    <property type="match status" value="1"/>
</dbReference>
<dbReference type="PIRSF" id="PIRSF005465">
    <property type="entry name" value="GIRK_kir"/>
    <property type="match status" value="1"/>
</dbReference>
<dbReference type="GO" id="GO:0034702">
    <property type="term" value="C:monoatomic ion channel complex"/>
    <property type="evidence" value="ECO:0007669"/>
    <property type="project" value="UniProtKB-KW"/>
</dbReference>
<evidence type="ECO:0000256" key="3">
    <source>
        <dbReference type="ARBA" id="ARBA00022538"/>
    </source>
</evidence>
<dbReference type="GO" id="GO:0034765">
    <property type="term" value="P:regulation of monoatomic ion transmembrane transport"/>
    <property type="evidence" value="ECO:0007669"/>
    <property type="project" value="TreeGrafter"/>
</dbReference>
<comment type="similarity">
    <text evidence="12">Belongs to the inward rectifier-type potassium channel (TC 1.A.2.1) family.</text>
</comment>
<dbReference type="InterPro" id="IPR041647">
    <property type="entry name" value="IRK_C"/>
</dbReference>
<evidence type="ECO:0000256" key="6">
    <source>
        <dbReference type="ARBA" id="ARBA00022958"/>
    </source>
</evidence>
<keyword evidence="8 12" id="KW-0406">Ion transport</keyword>
<feature type="domain" description="Potassium channel inwardly rectifying transmembrane" evidence="14">
    <location>
        <begin position="55"/>
        <end position="200"/>
    </location>
</feature>
<dbReference type="SUPFAM" id="SSF81296">
    <property type="entry name" value="E set domains"/>
    <property type="match status" value="1"/>
</dbReference>
<dbReference type="GO" id="GO:1990573">
    <property type="term" value="P:potassium ion import across plasma membrane"/>
    <property type="evidence" value="ECO:0007669"/>
    <property type="project" value="TreeGrafter"/>
</dbReference>
<dbReference type="Gene3D" id="1.10.287.70">
    <property type="match status" value="1"/>
</dbReference>
<dbReference type="EMBL" id="OA882292">
    <property type="protein sequence ID" value="CAD7274491.1"/>
    <property type="molecule type" value="Genomic_DNA"/>
</dbReference>
<dbReference type="FunFam" id="2.60.40.1400:FF:000001">
    <property type="entry name" value="G protein-activated inward rectifier potassium channel 2"/>
    <property type="match status" value="1"/>
</dbReference>
<evidence type="ECO:0000256" key="12">
    <source>
        <dbReference type="RuleBase" id="RU003822"/>
    </source>
</evidence>
<comment type="subcellular location">
    <subcellularLocation>
        <location evidence="1 12">Membrane</location>
        <topology evidence="1 12">Multi-pass membrane protein</topology>
    </subcellularLocation>
</comment>
<dbReference type="AlphaFoldDB" id="A0A7R9BIA9"/>
<evidence type="ECO:0000313" key="17">
    <source>
        <dbReference type="Proteomes" id="UP000678499"/>
    </source>
</evidence>
<evidence type="ECO:0000313" key="16">
    <source>
        <dbReference type="EMBL" id="CAD7274491.1"/>
    </source>
</evidence>
<feature type="transmembrane region" description="Helical" evidence="13">
    <location>
        <begin position="171"/>
        <end position="195"/>
    </location>
</feature>
<evidence type="ECO:0000256" key="10">
    <source>
        <dbReference type="ARBA" id="ARBA00023303"/>
    </source>
</evidence>
<dbReference type="FunFam" id="1.10.287.70:FF:000078">
    <property type="entry name" value="Putative Inward rectifier potassium channel"/>
    <property type="match status" value="1"/>
</dbReference>
<name>A0A7R9BIA9_9CRUS</name>
<evidence type="ECO:0000256" key="1">
    <source>
        <dbReference type="ARBA" id="ARBA00004141"/>
    </source>
</evidence>